<feature type="transmembrane region" description="Helical" evidence="2">
    <location>
        <begin position="12"/>
        <end position="43"/>
    </location>
</feature>
<evidence type="ECO:0000256" key="2">
    <source>
        <dbReference type="SAM" id="Phobius"/>
    </source>
</evidence>
<organism evidence="4 5">
    <name type="scientific">Robertmurraya beringensis</name>
    <dbReference type="NCBI Taxonomy" id="641660"/>
    <lineage>
        <taxon>Bacteria</taxon>
        <taxon>Bacillati</taxon>
        <taxon>Bacillota</taxon>
        <taxon>Bacilli</taxon>
        <taxon>Bacillales</taxon>
        <taxon>Bacillaceae</taxon>
        <taxon>Robertmurraya</taxon>
    </lineage>
</organism>
<keyword evidence="2" id="KW-0812">Transmembrane</keyword>
<gene>
    <name evidence="4" type="ORF">ACFFHF_08885</name>
</gene>
<name>A0ABV6KPV4_9BACI</name>
<proteinExistence type="inferred from homology"/>
<dbReference type="PANTHER" id="PTHR42709">
    <property type="entry name" value="ALKALINE PHOSPHATASE LIKE PROTEIN"/>
    <property type="match status" value="1"/>
</dbReference>
<evidence type="ECO:0000259" key="3">
    <source>
        <dbReference type="Pfam" id="PF09335"/>
    </source>
</evidence>
<dbReference type="InterPro" id="IPR051311">
    <property type="entry name" value="DedA_domain"/>
</dbReference>
<sequence length="203" mass="22936">MTDFLLTLIDKWGIGGILFSLFIEGSAFPFVGTFFIVTVGFILNLSWIEVAWISLTGSFLYALGSYIPYTIGYKLGNSVENRLNLTQREKLVKVKNRLNKYGVWSIAVLSPLHLGNVIPFIAGMSNMKVLPYTALTMLGIGPSTFLLLSIGRYYDGDAKQMINRITEYQTMLLVMLGAMTIGYISWKVLKQRNQRKRMNVVNR</sequence>
<accession>A0ABV6KPV4</accession>
<dbReference type="Proteomes" id="UP001589738">
    <property type="component" value="Unassembled WGS sequence"/>
</dbReference>
<evidence type="ECO:0000313" key="4">
    <source>
        <dbReference type="EMBL" id="MFC0475362.1"/>
    </source>
</evidence>
<feature type="domain" description="VTT" evidence="3">
    <location>
        <begin position="32"/>
        <end position="152"/>
    </location>
</feature>
<dbReference type="RefSeq" id="WP_160547332.1">
    <property type="nucleotide sequence ID" value="NZ_JBHLUU010000026.1"/>
</dbReference>
<keyword evidence="2" id="KW-1133">Transmembrane helix</keyword>
<dbReference type="InterPro" id="IPR032816">
    <property type="entry name" value="VTT_dom"/>
</dbReference>
<keyword evidence="5" id="KW-1185">Reference proteome</keyword>
<feature type="transmembrane region" description="Helical" evidence="2">
    <location>
        <begin position="101"/>
        <end position="122"/>
    </location>
</feature>
<feature type="transmembrane region" description="Helical" evidence="2">
    <location>
        <begin position="50"/>
        <end position="69"/>
    </location>
</feature>
<protein>
    <submittedName>
        <fullName evidence="4">DedA family protein</fullName>
    </submittedName>
</protein>
<comment type="similarity">
    <text evidence="1">Belongs to the DedA family.</text>
</comment>
<comment type="caution">
    <text evidence="4">The sequence shown here is derived from an EMBL/GenBank/DDBJ whole genome shotgun (WGS) entry which is preliminary data.</text>
</comment>
<dbReference type="EMBL" id="JBHLUU010000026">
    <property type="protein sequence ID" value="MFC0475362.1"/>
    <property type="molecule type" value="Genomic_DNA"/>
</dbReference>
<dbReference type="Pfam" id="PF09335">
    <property type="entry name" value="VTT_dom"/>
    <property type="match status" value="1"/>
</dbReference>
<feature type="transmembrane region" description="Helical" evidence="2">
    <location>
        <begin position="129"/>
        <end position="150"/>
    </location>
</feature>
<evidence type="ECO:0000313" key="5">
    <source>
        <dbReference type="Proteomes" id="UP001589738"/>
    </source>
</evidence>
<reference evidence="4 5" key="1">
    <citation type="submission" date="2024-09" db="EMBL/GenBank/DDBJ databases">
        <authorList>
            <person name="Sun Q."/>
            <person name="Mori K."/>
        </authorList>
    </citation>
    <scope>NUCLEOTIDE SEQUENCE [LARGE SCALE GENOMIC DNA]</scope>
    <source>
        <strain evidence="4 5">CGMCC 1.9126</strain>
    </source>
</reference>
<feature type="transmembrane region" description="Helical" evidence="2">
    <location>
        <begin position="170"/>
        <end position="189"/>
    </location>
</feature>
<evidence type="ECO:0000256" key="1">
    <source>
        <dbReference type="ARBA" id="ARBA00010792"/>
    </source>
</evidence>
<keyword evidence="2" id="KW-0472">Membrane</keyword>